<evidence type="ECO:0000313" key="2">
    <source>
        <dbReference type="Proteomes" id="UP000184368"/>
    </source>
</evidence>
<evidence type="ECO:0000313" key="1">
    <source>
        <dbReference type="EMBL" id="SHE85580.1"/>
    </source>
</evidence>
<dbReference type="Proteomes" id="UP000184368">
    <property type="component" value="Unassembled WGS sequence"/>
</dbReference>
<gene>
    <name evidence="1" type="ORF">SAMN05444008_103167</name>
</gene>
<proteinExistence type="predicted"/>
<accession>A0A1M4WWK8</accession>
<organism evidence="1 2">
    <name type="scientific">Cnuella takakiae</name>
    <dbReference type="NCBI Taxonomy" id="1302690"/>
    <lineage>
        <taxon>Bacteria</taxon>
        <taxon>Pseudomonadati</taxon>
        <taxon>Bacteroidota</taxon>
        <taxon>Chitinophagia</taxon>
        <taxon>Chitinophagales</taxon>
        <taxon>Chitinophagaceae</taxon>
        <taxon>Cnuella</taxon>
    </lineage>
</organism>
<keyword evidence="2" id="KW-1185">Reference proteome</keyword>
<dbReference type="EMBL" id="FQUO01000003">
    <property type="protein sequence ID" value="SHE85580.1"/>
    <property type="molecule type" value="Genomic_DNA"/>
</dbReference>
<reference evidence="1 2" key="1">
    <citation type="submission" date="2016-11" db="EMBL/GenBank/DDBJ databases">
        <authorList>
            <person name="Jaros S."/>
            <person name="Januszkiewicz K."/>
            <person name="Wedrychowicz H."/>
        </authorList>
    </citation>
    <scope>NUCLEOTIDE SEQUENCE [LARGE SCALE GENOMIC DNA]</scope>
    <source>
        <strain evidence="1 2">DSM 26897</strain>
    </source>
</reference>
<name>A0A1M4WWK8_9BACT</name>
<dbReference type="OrthoDB" id="9931110at2"/>
<sequence>MKFKAALFYQDTLVYYSIYHLGENFFKAKLDTEGEPAPRLLELRRYNRSWASDCGDLQLVSELGAAIEQRILQA</sequence>
<protein>
    <submittedName>
        <fullName evidence="1">Uncharacterized protein</fullName>
    </submittedName>
</protein>
<dbReference type="AlphaFoldDB" id="A0A1M4WWK8"/>
<dbReference type="RefSeq" id="WP_073040672.1">
    <property type="nucleotide sequence ID" value="NZ_FQUO01000003.1"/>
</dbReference>